<sequence>MLFSCSDTEQENLLADKESGEVGEKAVLTLTLTMSQEDAAGRAVTQPETEDSQEKECKISEAFIILGKMADGLNAPTLIDQKIYVPNFQSVGNSKSQWTTTILCNPGYYRILVIANPNNIIKMEDISSDSWDVLINHTLSFKNLTNLQAVWADNHFLLTNAYQGTIEEFDVHLERGRHCYKVIPVQRVCARFDYRVKQKDNIYPLPCVVDGLPATLNIRLEEVALMNISNNFNLFKQIATDNQLGTKPDFYRTEEENNYVHDSDWFTKHLFILGVFENFRLDEYFFYPSEQGRENVPPVDLSYKLLPKIVDQKDVPLMYCSENTIPGIKAQVNKLSTALVFKGYFGKPEEVNRIPEEFYSRSVEGKTYIYTSLQKLQDALQQEGIPLPKTLNESHLANLHISKFTPDKNTGKCSVWYTYWNRHRDNNDNQLMGIMEFAVVRNNLYKLSINSIKSLGLPQPPNMPNNPWKPAGETPDEVVPQLDITVEVCDWLNRTLNHHI</sequence>
<gene>
    <name evidence="2" type="ORF">EVA_16070</name>
</gene>
<name>J9C7J3_9ZZZZ</name>
<dbReference type="InterPro" id="IPR047786">
    <property type="entry name" value="Mfa1_fim"/>
</dbReference>
<proteinExistence type="predicted"/>
<reference evidence="2" key="1">
    <citation type="journal article" date="2012" name="PLoS ONE">
        <title>Gene sets for utilization of primary and secondary nutrition supplies in the distal gut of endangered iberian lynx.</title>
        <authorList>
            <person name="Alcaide M."/>
            <person name="Messina E."/>
            <person name="Richter M."/>
            <person name="Bargiela R."/>
            <person name="Peplies J."/>
            <person name="Huws S.A."/>
            <person name="Newbold C.J."/>
            <person name="Golyshin P.N."/>
            <person name="Simon M.A."/>
            <person name="Lopez G."/>
            <person name="Yakimov M.M."/>
            <person name="Ferrer M."/>
        </authorList>
    </citation>
    <scope>NUCLEOTIDE SEQUENCE</scope>
</reference>
<dbReference type="InterPro" id="IPR029140">
    <property type="entry name" value="Mfa1_C"/>
</dbReference>
<evidence type="ECO:0000259" key="1">
    <source>
        <dbReference type="Pfam" id="PF15495"/>
    </source>
</evidence>
<comment type="caution">
    <text evidence="2">The sequence shown here is derived from an EMBL/GenBank/DDBJ whole genome shotgun (WGS) entry which is preliminary data.</text>
</comment>
<dbReference type="AlphaFoldDB" id="J9C7J3"/>
<dbReference type="EMBL" id="AMCI01005604">
    <property type="protein sequence ID" value="EJW95825.1"/>
    <property type="molecule type" value="Genomic_DNA"/>
</dbReference>
<dbReference type="NCBIfam" id="NF038041">
    <property type="entry name" value="fim_Mfa1_fam"/>
    <property type="match status" value="1"/>
</dbReference>
<evidence type="ECO:0000313" key="2">
    <source>
        <dbReference type="EMBL" id="EJW95825.1"/>
    </source>
</evidence>
<dbReference type="Gene3D" id="2.60.40.2580">
    <property type="match status" value="1"/>
</dbReference>
<organism evidence="2">
    <name type="scientific">gut metagenome</name>
    <dbReference type="NCBI Taxonomy" id="749906"/>
    <lineage>
        <taxon>unclassified sequences</taxon>
        <taxon>metagenomes</taxon>
        <taxon>organismal metagenomes</taxon>
    </lineage>
</organism>
<protein>
    <recommendedName>
        <fullName evidence="1">Minor fimbrium subunit Mfa1 C-terminal domain-containing protein</fullName>
    </recommendedName>
</protein>
<accession>J9C7J3</accession>
<feature type="domain" description="Minor fimbrium subunit Mfa1 C-terminal" evidence="1">
    <location>
        <begin position="415"/>
        <end position="495"/>
    </location>
</feature>
<dbReference type="Gene3D" id="2.60.40.3690">
    <property type="match status" value="1"/>
</dbReference>
<dbReference type="Pfam" id="PF15495">
    <property type="entry name" value="Fimbrillin_C"/>
    <property type="match status" value="1"/>
</dbReference>
<dbReference type="GO" id="GO:0009418">
    <property type="term" value="C:pilus shaft"/>
    <property type="evidence" value="ECO:0007669"/>
    <property type="project" value="InterPro"/>
</dbReference>